<evidence type="ECO:0000313" key="1">
    <source>
        <dbReference type="EMBL" id="EGF11999.1"/>
    </source>
</evidence>
<accession>F2B962</accession>
<comment type="caution">
    <text evidence="1">The sequence shown here is derived from an EMBL/GenBank/DDBJ whole genome shotgun (WGS) entry which is preliminary data.</text>
</comment>
<dbReference type="Proteomes" id="UP000004105">
    <property type="component" value="Unassembled WGS sequence"/>
</dbReference>
<protein>
    <submittedName>
        <fullName evidence="1">Uncharacterized protein</fullName>
    </submittedName>
</protein>
<keyword evidence="2" id="KW-1185">Reference proteome</keyword>
<dbReference type="HOGENOM" id="CLU_3120183_0_0_4"/>
<organism evidence="1 2">
    <name type="scientific">Neisseria bacilliformis ATCC BAA-1200</name>
    <dbReference type="NCBI Taxonomy" id="888742"/>
    <lineage>
        <taxon>Bacteria</taxon>
        <taxon>Pseudomonadati</taxon>
        <taxon>Pseudomonadota</taxon>
        <taxon>Betaproteobacteria</taxon>
        <taxon>Neisseriales</taxon>
        <taxon>Neisseriaceae</taxon>
        <taxon>Neisseria</taxon>
    </lineage>
</organism>
<dbReference type="AlphaFoldDB" id="F2B962"/>
<sequence>MGRGAAQILISGRHGGIAPQKNTDTPLKTRVSVFFYRIPAQLTKYNTYTV</sequence>
<name>F2B962_9NEIS</name>
<dbReference type="EMBL" id="AFAY01000004">
    <property type="protein sequence ID" value="EGF11999.1"/>
    <property type="molecule type" value="Genomic_DNA"/>
</dbReference>
<reference evidence="1 2" key="1">
    <citation type="submission" date="2011-02" db="EMBL/GenBank/DDBJ databases">
        <authorList>
            <person name="Muzny D."/>
            <person name="Qin X."/>
            <person name="Deng J."/>
            <person name="Jiang H."/>
            <person name="Liu Y."/>
            <person name="Qu J."/>
            <person name="Song X.-Z."/>
            <person name="Zhang L."/>
            <person name="Thornton R."/>
            <person name="Coyle M."/>
            <person name="Francisco L."/>
            <person name="Jackson L."/>
            <person name="Javaid M."/>
            <person name="Korchina V."/>
            <person name="Kovar C."/>
            <person name="Mata R."/>
            <person name="Mathew T."/>
            <person name="Ngo R."/>
            <person name="Nguyen L."/>
            <person name="Nguyen N."/>
            <person name="Okwuonu G."/>
            <person name="Ongeri F."/>
            <person name="Pham C."/>
            <person name="Simmons D."/>
            <person name="Wilczek-Boney K."/>
            <person name="Hale W."/>
            <person name="Jakkamsetti A."/>
            <person name="Pham P."/>
            <person name="Ruth R."/>
            <person name="San Lucas F."/>
            <person name="Warren J."/>
            <person name="Zhang J."/>
            <person name="Zhao Z."/>
            <person name="Zhou C."/>
            <person name="Zhu D."/>
            <person name="Lee S."/>
            <person name="Bess C."/>
            <person name="Blankenburg K."/>
            <person name="Forbes L."/>
            <person name="Fu Q."/>
            <person name="Gubbala S."/>
            <person name="Hirani K."/>
            <person name="Jayaseelan J.C."/>
            <person name="Lara F."/>
            <person name="Munidasa M."/>
            <person name="Palculict T."/>
            <person name="Patil S."/>
            <person name="Pu L.-L."/>
            <person name="Saada N."/>
            <person name="Tang L."/>
            <person name="Weissenberger G."/>
            <person name="Zhu Y."/>
            <person name="Hemphill L."/>
            <person name="Shang Y."/>
            <person name="Youmans B."/>
            <person name="Ayvaz T."/>
            <person name="Ross M."/>
            <person name="Santibanez J."/>
            <person name="Aqrawi P."/>
            <person name="Gross S."/>
            <person name="Joshi V."/>
            <person name="Fowler G."/>
            <person name="Nazareth L."/>
            <person name="Reid J."/>
            <person name="Worley K."/>
            <person name="Petrosino J."/>
            <person name="Highlander S."/>
            <person name="Gibbs R."/>
        </authorList>
    </citation>
    <scope>NUCLEOTIDE SEQUENCE [LARGE SCALE GENOMIC DNA]</scope>
    <source>
        <strain evidence="1 2">ATCC BAA-1200</strain>
    </source>
</reference>
<evidence type="ECO:0000313" key="2">
    <source>
        <dbReference type="Proteomes" id="UP000004105"/>
    </source>
</evidence>
<proteinExistence type="predicted"/>
<gene>
    <name evidence="1" type="ORF">HMPREF9123_0205</name>
</gene>